<name>S6BMV2_BABBO</name>
<feature type="region of interest" description="Disordered" evidence="1">
    <location>
        <begin position="93"/>
        <end position="127"/>
    </location>
</feature>
<gene>
    <name evidence="2" type="primary">BBOV_III005850</name>
</gene>
<proteinExistence type="evidence at transcript level"/>
<accession>S6BMV2</accession>
<dbReference type="VEuPathDB" id="PiroplasmaDB:BBOV_III005850"/>
<evidence type="ECO:0000256" key="1">
    <source>
        <dbReference type="SAM" id="MobiDB-lite"/>
    </source>
</evidence>
<sequence length="169" mass="18884">MLCLFNNDARACEGIGEGVAKTKLLEHMKKLKDEFEAGKFQEYILNMLYYQEKCKNYLCRYQHLNDGKEFDEMTENEPKYKYITYPHAVKMPGFETVGSQPSGESPAPPSPQGNSSTNDYESQAGDSEVGKQIEVNIRGSAINDVKSNFAIKGLLLINVLALCQLIAST</sequence>
<dbReference type="AlphaFoldDB" id="S6BMV2"/>
<organism evidence="2">
    <name type="scientific">Babesia bovis</name>
    <dbReference type="NCBI Taxonomy" id="5865"/>
    <lineage>
        <taxon>Eukaryota</taxon>
        <taxon>Sar</taxon>
        <taxon>Alveolata</taxon>
        <taxon>Apicomplexa</taxon>
        <taxon>Aconoidasida</taxon>
        <taxon>Piroplasmida</taxon>
        <taxon>Babesiidae</taxon>
        <taxon>Babesia</taxon>
    </lineage>
</organism>
<evidence type="ECO:0000313" key="2">
    <source>
        <dbReference type="EMBL" id="BAN65402.1"/>
    </source>
</evidence>
<feature type="compositionally biased region" description="Polar residues" evidence="1">
    <location>
        <begin position="112"/>
        <end position="125"/>
    </location>
</feature>
<protein>
    <submittedName>
        <fullName evidence="2">Membrane protein, putative</fullName>
    </submittedName>
</protein>
<reference evidence="2" key="1">
    <citation type="journal article" date="2014" name="BMC Genomics">
        <title>The Babesia bovis gene and promoter model: an update from full-length EST analysis.</title>
        <authorList>
            <person name="Yamagishi J."/>
            <person name="Wakaguri H."/>
            <person name="Yokoyama N."/>
            <person name="Yamashita R."/>
            <person name="Suzuki Y."/>
            <person name="Xuan X."/>
            <person name="Igarashi I."/>
        </authorList>
    </citation>
    <scope>NUCLEOTIDE SEQUENCE</scope>
    <source>
        <strain evidence="2">Texas</strain>
    </source>
</reference>
<dbReference type="EMBL" id="AK441608">
    <property type="protein sequence ID" value="BAN65402.1"/>
    <property type="molecule type" value="mRNA"/>
</dbReference>